<feature type="non-terminal residue" evidence="1">
    <location>
        <position position="1"/>
    </location>
</feature>
<dbReference type="PANTHER" id="PTHR42998">
    <property type="entry name" value="TYPE I RESTRICTION ENZYME HINDVIIP M PROTEIN-RELATED"/>
    <property type="match status" value="1"/>
</dbReference>
<dbReference type="InterPro" id="IPR002052">
    <property type="entry name" value="DNA_methylase_N6_adenine_CS"/>
</dbReference>
<proteinExistence type="predicted"/>
<dbReference type="GO" id="GO:0003676">
    <property type="term" value="F:nucleic acid binding"/>
    <property type="evidence" value="ECO:0007669"/>
    <property type="project" value="InterPro"/>
</dbReference>
<protein>
    <submittedName>
        <fullName evidence="1">Uncharacterized protein</fullName>
    </submittedName>
</protein>
<dbReference type="SUPFAM" id="SSF53335">
    <property type="entry name" value="S-adenosyl-L-methionine-dependent methyltransferases"/>
    <property type="match status" value="1"/>
</dbReference>
<dbReference type="InterPro" id="IPR029063">
    <property type="entry name" value="SAM-dependent_MTases_sf"/>
</dbReference>
<gene>
    <name evidence="1" type="ORF">S01H4_21439</name>
</gene>
<evidence type="ECO:0000313" key="1">
    <source>
        <dbReference type="EMBL" id="GAG80011.1"/>
    </source>
</evidence>
<dbReference type="GO" id="GO:0008168">
    <property type="term" value="F:methyltransferase activity"/>
    <property type="evidence" value="ECO:0007669"/>
    <property type="project" value="InterPro"/>
</dbReference>
<dbReference type="Gene3D" id="3.40.50.150">
    <property type="entry name" value="Vaccinia Virus protein VP39"/>
    <property type="match status" value="1"/>
</dbReference>
<reference evidence="1" key="1">
    <citation type="journal article" date="2014" name="Front. Microbiol.">
        <title>High frequency of phylogenetically diverse reductive dehalogenase-homologous genes in deep subseafloor sedimentary metagenomes.</title>
        <authorList>
            <person name="Kawai M."/>
            <person name="Futagami T."/>
            <person name="Toyoda A."/>
            <person name="Takaki Y."/>
            <person name="Nishi S."/>
            <person name="Hori S."/>
            <person name="Arai W."/>
            <person name="Tsubouchi T."/>
            <person name="Morono Y."/>
            <person name="Uchiyama I."/>
            <person name="Ito T."/>
            <person name="Fujiyama A."/>
            <person name="Inagaki F."/>
            <person name="Takami H."/>
        </authorList>
    </citation>
    <scope>NUCLEOTIDE SEQUENCE</scope>
    <source>
        <strain evidence="1">Expedition CK06-06</strain>
    </source>
</reference>
<dbReference type="EMBL" id="BART01009714">
    <property type="protein sequence ID" value="GAG80011.1"/>
    <property type="molecule type" value="Genomic_DNA"/>
</dbReference>
<accession>X1C6I3</accession>
<dbReference type="GO" id="GO:0032259">
    <property type="term" value="P:methylation"/>
    <property type="evidence" value="ECO:0007669"/>
    <property type="project" value="InterPro"/>
</dbReference>
<comment type="caution">
    <text evidence="1">The sequence shown here is derived from an EMBL/GenBank/DDBJ whole genome shotgun (WGS) entry which is preliminary data.</text>
</comment>
<dbReference type="PROSITE" id="PS00092">
    <property type="entry name" value="N6_MTASE"/>
    <property type="match status" value="1"/>
</dbReference>
<sequence>TKENLWSKIEYKYKNQDEMIEKKKKEIISNLHGIDKDLFLAKICKLYLEILSGGTSKIFCEDSLDPQNYRSEAKNLIENGKFEYIFTNPPFGSKIPIDDKDVLKTYELGHTWKNVSANNWEKQKTLVKKHRLKYL</sequence>
<dbReference type="AlphaFoldDB" id="X1C6I3"/>
<dbReference type="PANTHER" id="PTHR42998:SF1">
    <property type="entry name" value="TYPE I RESTRICTION ENZYME HINDI METHYLASE SUBUNIT"/>
    <property type="match status" value="1"/>
</dbReference>
<organism evidence="1">
    <name type="scientific">marine sediment metagenome</name>
    <dbReference type="NCBI Taxonomy" id="412755"/>
    <lineage>
        <taxon>unclassified sequences</taxon>
        <taxon>metagenomes</taxon>
        <taxon>ecological metagenomes</taxon>
    </lineage>
</organism>
<name>X1C6I3_9ZZZZ</name>
<dbReference type="InterPro" id="IPR052916">
    <property type="entry name" value="Type-I_RE_MTase_Subunit"/>
</dbReference>